<protein>
    <submittedName>
        <fullName evidence="9">Exopolysaccharide biosynthesis polyprenyl glycosylphosphotransferase</fullName>
    </submittedName>
</protein>
<dbReference type="GO" id="GO:0016780">
    <property type="term" value="F:phosphotransferase activity, for other substituted phosphate groups"/>
    <property type="evidence" value="ECO:0007669"/>
    <property type="project" value="TreeGrafter"/>
</dbReference>
<keyword evidence="5 7" id="KW-1133">Transmembrane helix</keyword>
<feature type="transmembrane region" description="Helical" evidence="7">
    <location>
        <begin position="12"/>
        <end position="33"/>
    </location>
</feature>
<dbReference type="InterPro" id="IPR003362">
    <property type="entry name" value="Bact_transf"/>
</dbReference>
<dbReference type="EMBL" id="FPIP01000003">
    <property type="protein sequence ID" value="SFW29067.1"/>
    <property type="molecule type" value="Genomic_DNA"/>
</dbReference>
<evidence type="ECO:0000256" key="5">
    <source>
        <dbReference type="ARBA" id="ARBA00022989"/>
    </source>
</evidence>
<dbReference type="PANTHER" id="PTHR30576">
    <property type="entry name" value="COLANIC BIOSYNTHESIS UDP-GLUCOSE LIPID CARRIER TRANSFERASE"/>
    <property type="match status" value="1"/>
</dbReference>
<dbReference type="AlphaFoldDB" id="A0A1K1N135"/>
<feature type="domain" description="Bacterial sugar transferase" evidence="8">
    <location>
        <begin position="255"/>
        <end position="435"/>
    </location>
</feature>
<keyword evidence="3 9" id="KW-0808">Transferase</keyword>
<evidence type="ECO:0000256" key="1">
    <source>
        <dbReference type="ARBA" id="ARBA00004141"/>
    </source>
</evidence>
<dbReference type="RefSeq" id="WP_072299907.1">
    <property type="nucleotide sequence ID" value="NZ_FPIP01000003.1"/>
</dbReference>
<dbReference type="Pfam" id="PF02397">
    <property type="entry name" value="Bac_transf"/>
    <property type="match status" value="1"/>
</dbReference>
<reference evidence="10" key="1">
    <citation type="submission" date="2016-11" db="EMBL/GenBank/DDBJ databases">
        <authorList>
            <person name="Varghese N."/>
            <person name="Submissions S."/>
        </authorList>
    </citation>
    <scope>NUCLEOTIDE SEQUENCE [LARGE SCALE GENOMIC DNA]</scope>
    <source>
        <strain evidence="10">YL228</strain>
    </source>
</reference>
<dbReference type="InterPro" id="IPR017475">
    <property type="entry name" value="EPS_sugar_tfrase"/>
</dbReference>
<organism evidence="9 10">
    <name type="scientific">Ruminococcus flavefaciens</name>
    <dbReference type="NCBI Taxonomy" id="1265"/>
    <lineage>
        <taxon>Bacteria</taxon>
        <taxon>Bacillati</taxon>
        <taxon>Bacillota</taxon>
        <taxon>Clostridia</taxon>
        <taxon>Eubacteriales</taxon>
        <taxon>Oscillospiraceae</taxon>
        <taxon>Ruminococcus</taxon>
    </lineage>
</organism>
<evidence type="ECO:0000259" key="8">
    <source>
        <dbReference type="Pfam" id="PF02397"/>
    </source>
</evidence>
<feature type="transmembrane region" description="Helical" evidence="7">
    <location>
        <begin position="260"/>
        <end position="284"/>
    </location>
</feature>
<evidence type="ECO:0000256" key="2">
    <source>
        <dbReference type="ARBA" id="ARBA00006464"/>
    </source>
</evidence>
<dbReference type="Proteomes" id="UP000183461">
    <property type="component" value="Unassembled WGS sequence"/>
</dbReference>
<accession>A0A1K1N135</accession>
<dbReference type="NCBIfam" id="TIGR03025">
    <property type="entry name" value="EPS_sugtrans"/>
    <property type="match status" value="1"/>
</dbReference>
<name>A0A1K1N135_RUMFL</name>
<evidence type="ECO:0000256" key="3">
    <source>
        <dbReference type="ARBA" id="ARBA00022679"/>
    </source>
</evidence>
<evidence type="ECO:0000313" key="10">
    <source>
        <dbReference type="Proteomes" id="UP000183461"/>
    </source>
</evidence>
<proteinExistence type="inferred from homology"/>
<comment type="subcellular location">
    <subcellularLocation>
        <location evidence="1">Membrane</location>
        <topology evidence="1">Multi-pass membrane protein</topology>
    </subcellularLocation>
</comment>
<feature type="transmembrane region" description="Helical" evidence="7">
    <location>
        <begin position="48"/>
        <end position="68"/>
    </location>
</feature>
<sequence length="462" mass="53480">MNKNRDLYKRFVTFISGILLLAMLTGIFAFVWYKNYSGEIVLPYYRRGNWVLIAIYCLLVWLFFRAYGGFKLGYLKKTDMLYAQMISMVCVNTVSYFLISLIGRHFMAVAPVALMTCTDMGVIALWTLLAGKLYFMIYPPRKLVIIYGSHQAAALVLKMSQRVDKYMICESISINEPEEKVREIIMKYEGAIICDIPAEQRNDYLKFCFEHSKRAYIAPKISDIIIRGADDIRLFDTPLMLCRNYGLDFEQQLLKRIFDVIFSLIALIPAAPFMLIAALAVKLYDRGPVFYKQKRLTLNGKEFDVYKFRSMIVDAEKDGKPRLASEEDDRITPVGKILRKFRVDEFPQLLNILKGDMSVVGPRPERPELTKEYEKEMPEFGFRLKVKAGLTGYAQVTGTYDTTPYDKLKMDLMYIENYSIRLDLQIILMTLKTMLFPPKNNAETEELLLAAKNSEKKENTEK</sequence>
<gene>
    <name evidence="9" type="ORF">SAMN02910280_1592</name>
</gene>
<dbReference type="PANTHER" id="PTHR30576:SF0">
    <property type="entry name" value="UNDECAPRENYL-PHOSPHATE N-ACETYLGALACTOSAMINYL 1-PHOSPHATE TRANSFERASE-RELATED"/>
    <property type="match status" value="1"/>
</dbReference>
<feature type="transmembrane region" description="Helical" evidence="7">
    <location>
        <begin position="80"/>
        <end position="102"/>
    </location>
</feature>
<keyword evidence="4 7" id="KW-0812">Transmembrane</keyword>
<comment type="similarity">
    <text evidence="2">Belongs to the bacterial sugar transferase family.</text>
</comment>
<feature type="transmembrane region" description="Helical" evidence="7">
    <location>
        <begin position="108"/>
        <end position="135"/>
    </location>
</feature>
<evidence type="ECO:0000256" key="7">
    <source>
        <dbReference type="SAM" id="Phobius"/>
    </source>
</evidence>
<evidence type="ECO:0000256" key="6">
    <source>
        <dbReference type="ARBA" id="ARBA00023136"/>
    </source>
</evidence>
<evidence type="ECO:0000313" key="9">
    <source>
        <dbReference type="EMBL" id="SFW29067.1"/>
    </source>
</evidence>
<dbReference type="GO" id="GO:0016020">
    <property type="term" value="C:membrane"/>
    <property type="evidence" value="ECO:0007669"/>
    <property type="project" value="UniProtKB-SubCell"/>
</dbReference>
<evidence type="ECO:0000256" key="4">
    <source>
        <dbReference type="ARBA" id="ARBA00022692"/>
    </source>
</evidence>
<keyword evidence="6 7" id="KW-0472">Membrane</keyword>